<dbReference type="GO" id="GO:0006508">
    <property type="term" value="P:proteolysis"/>
    <property type="evidence" value="ECO:0007669"/>
    <property type="project" value="InterPro"/>
</dbReference>
<dbReference type="GO" id="GO:0004190">
    <property type="term" value="F:aspartic-type endopeptidase activity"/>
    <property type="evidence" value="ECO:0007669"/>
    <property type="project" value="InterPro"/>
</dbReference>
<gene>
    <name evidence="2" type="ORF">A3860_28305</name>
</gene>
<dbReference type="Proteomes" id="UP000192796">
    <property type="component" value="Unassembled WGS sequence"/>
</dbReference>
<name>A0A1V9FWH7_9BACT</name>
<feature type="transmembrane region" description="Helical" evidence="1">
    <location>
        <begin position="12"/>
        <end position="33"/>
    </location>
</feature>
<dbReference type="InterPro" id="IPR001969">
    <property type="entry name" value="Aspartic_peptidase_AS"/>
</dbReference>
<comment type="caution">
    <text evidence="2">The sequence shown here is derived from an EMBL/GenBank/DDBJ whole genome shotgun (WGS) entry which is preliminary data.</text>
</comment>
<accession>A0A1V9FWH7</accession>
<evidence type="ECO:0000313" key="2">
    <source>
        <dbReference type="EMBL" id="OQP62596.1"/>
    </source>
</evidence>
<keyword evidence="3" id="KW-1185">Reference proteome</keyword>
<dbReference type="PROSITE" id="PS00141">
    <property type="entry name" value="ASP_PROTEASE"/>
    <property type="match status" value="1"/>
</dbReference>
<keyword evidence="1" id="KW-0812">Transmembrane</keyword>
<evidence type="ECO:0000313" key="3">
    <source>
        <dbReference type="Proteomes" id="UP000192796"/>
    </source>
</evidence>
<dbReference type="STRING" id="1703345.A3860_28305"/>
<proteinExistence type="predicted"/>
<evidence type="ECO:0008006" key="4">
    <source>
        <dbReference type="Google" id="ProtNLM"/>
    </source>
</evidence>
<dbReference type="Pfam" id="PF13650">
    <property type="entry name" value="Asp_protease_2"/>
    <property type="match status" value="1"/>
</dbReference>
<keyword evidence="1" id="KW-0472">Membrane</keyword>
<evidence type="ECO:0000256" key="1">
    <source>
        <dbReference type="SAM" id="Phobius"/>
    </source>
</evidence>
<dbReference type="AlphaFoldDB" id="A0A1V9FWH7"/>
<protein>
    <recommendedName>
        <fullName evidence="4">Peptidase A2 domain-containing protein</fullName>
    </recommendedName>
</protein>
<sequence length="442" mass="50133">MVKAILGLTTQPLTFGLMRIFLLFVCFFIGVALHATTPNKLDSLLIHRHFFELQRVLNSDACRDLPEYRRLYYQAFLHNFFHDLTTSNQEIALLLDKYKKQLSHNEVGNLLMKKIDNHGKLYQYREAHLIAQLLLRKYHNVLSAEEQEDARNYDIIWKGLQDVEPQTATIVSETVIPYRRDLAGLINIPVSFTDSTFDFVFDTGANLSVVTETYARKTSLRLLNVRFKVTAITGLEVYANLGIARELKMGNIIVRNAVFMVFPDSALSFAHGMYTINGIIGFPIIEQLQEIHINKKTITVPPVATDRNIRNFGVDELIPVISVVYNTDTLAFTFDTGAQSTFLNAPFYRRYRSLIDSAGKSFVMQVGGAGGISKIKAYSLPQIPIRVAAQLALLNDVAVKTTSSETKDKLYYGNLGQDIMNQFKEMVINFKYMYVDFIPPAP</sequence>
<dbReference type="EMBL" id="LVYD01000050">
    <property type="protein sequence ID" value="OQP62596.1"/>
    <property type="molecule type" value="Genomic_DNA"/>
</dbReference>
<organism evidence="2 3">
    <name type="scientific">Niastella vici</name>
    <dbReference type="NCBI Taxonomy" id="1703345"/>
    <lineage>
        <taxon>Bacteria</taxon>
        <taxon>Pseudomonadati</taxon>
        <taxon>Bacteroidota</taxon>
        <taxon>Chitinophagia</taxon>
        <taxon>Chitinophagales</taxon>
        <taxon>Chitinophagaceae</taxon>
        <taxon>Niastella</taxon>
    </lineage>
</organism>
<dbReference type="Gene3D" id="2.40.70.10">
    <property type="entry name" value="Acid Proteases"/>
    <property type="match status" value="2"/>
</dbReference>
<dbReference type="InterPro" id="IPR021109">
    <property type="entry name" value="Peptidase_aspartic_dom_sf"/>
</dbReference>
<dbReference type="RefSeq" id="WP_081149098.1">
    <property type="nucleotide sequence ID" value="NZ_LVYD01000050.1"/>
</dbReference>
<reference evidence="2 3" key="1">
    <citation type="submission" date="2016-03" db="EMBL/GenBank/DDBJ databases">
        <title>Niastella vici sp. nov., isolated from farmland soil.</title>
        <authorList>
            <person name="Chen L."/>
            <person name="Wang D."/>
            <person name="Yang S."/>
            <person name="Wang G."/>
        </authorList>
    </citation>
    <scope>NUCLEOTIDE SEQUENCE [LARGE SCALE GENOMIC DNA]</scope>
    <source>
        <strain evidence="2 3">DJ57</strain>
    </source>
</reference>
<dbReference type="SUPFAM" id="SSF50630">
    <property type="entry name" value="Acid proteases"/>
    <property type="match status" value="2"/>
</dbReference>
<keyword evidence="1" id="KW-1133">Transmembrane helix</keyword>
<dbReference type="OrthoDB" id="622881at2"/>